<feature type="domain" description="UspA" evidence="3">
    <location>
        <begin position="169"/>
        <end position="304"/>
    </location>
</feature>
<dbReference type="PANTHER" id="PTHR46268:SF6">
    <property type="entry name" value="UNIVERSAL STRESS PROTEIN UP12"/>
    <property type="match status" value="1"/>
</dbReference>
<evidence type="ECO:0000256" key="2">
    <source>
        <dbReference type="SAM" id="MobiDB-lite"/>
    </source>
</evidence>
<accession>A0A1H7P5B1</accession>
<dbReference type="Proteomes" id="UP000199120">
    <property type="component" value="Unassembled WGS sequence"/>
</dbReference>
<dbReference type="EMBL" id="FOAJ01000006">
    <property type="protein sequence ID" value="SEL30465.1"/>
    <property type="molecule type" value="Genomic_DNA"/>
</dbReference>
<proteinExistence type="inferred from homology"/>
<dbReference type="STRING" id="416943.SAMN05445871_5352"/>
<evidence type="ECO:0000313" key="5">
    <source>
        <dbReference type="Proteomes" id="UP000199120"/>
    </source>
</evidence>
<dbReference type="AlphaFoldDB" id="A0A1H7P5B1"/>
<dbReference type="RefSeq" id="WP_090550886.1">
    <property type="nucleotide sequence ID" value="NZ_FNSR01000002.1"/>
</dbReference>
<feature type="compositionally biased region" description="Low complexity" evidence="2">
    <location>
        <begin position="311"/>
        <end position="329"/>
    </location>
</feature>
<keyword evidence="5" id="KW-1185">Reference proteome</keyword>
<name>A0A1H7P5B1_9BURK</name>
<dbReference type="OrthoDB" id="9075838at2"/>
<organism evidence="4 5">
    <name type="scientific">Paraburkholderia caballeronis</name>
    <dbReference type="NCBI Taxonomy" id="416943"/>
    <lineage>
        <taxon>Bacteria</taxon>
        <taxon>Pseudomonadati</taxon>
        <taxon>Pseudomonadota</taxon>
        <taxon>Betaproteobacteria</taxon>
        <taxon>Burkholderiales</taxon>
        <taxon>Burkholderiaceae</taxon>
        <taxon>Paraburkholderia</taxon>
    </lineage>
</organism>
<dbReference type="PRINTS" id="PR01438">
    <property type="entry name" value="UNVRSLSTRESS"/>
</dbReference>
<sequence>MDSEPAGHGPNAFTRVIAAAEGAGGLATLAGFASRLAAPDARFRLVDLIANPAALFPALKLSLPDWADTHAAMVRGAQAALALAAQRFAAAHCVADAELLDLAALRSRAPDALANAAREWRADLVALGAHPRGHRWACRLDPEEVAAVTHCPVLYVPIAQLALSEPPLDRALIAIDGSPASLDALRLALAVLPSHVQLRVVYVVDRSMQPGARWLNRFFEMDGVAALSAATPLLKARGAHASTEMIATADEMDDVPSAILRDAKAWQADLVVTGLQGRHGRVHSLPGSVASRALRDTTCPLLVSPPRPDTGAAGAPGSSGAEAGEQVLP</sequence>
<dbReference type="SUPFAM" id="SSF52402">
    <property type="entry name" value="Adenine nucleotide alpha hydrolases-like"/>
    <property type="match status" value="2"/>
</dbReference>
<feature type="region of interest" description="Disordered" evidence="2">
    <location>
        <begin position="299"/>
        <end position="329"/>
    </location>
</feature>
<evidence type="ECO:0000313" key="4">
    <source>
        <dbReference type="EMBL" id="SEL30465.1"/>
    </source>
</evidence>
<reference evidence="5" key="1">
    <citation type="submission" date="2016-10" db="EMBL/GenBank/DDBJ databases">
        <authorList>
            <person name="Varghese N."/>
            <person name="Submissions S."/>
        </authorList>
    </citation>
    <scope>NUCLEOTIDE SEQUENCE [LARGE SCALE GENOMIC DNA]</scope>
    <source>
        <strain evidence="5">LMG 26416</strain>
    </source>
</reference>
<dbReference type="Gene3D" id="3.40.50.620">
    <property type="entry name" value="HUPs"/>
    <property type="match status" value="2"/>
</dbReference>
<dbReference type="CDD" id="cd00293">
    <property type="entry name" value="USP-like"/>
    <property type="match status" value="1"/>
</dbReference>
<protein>
    <submittedName>
        <fullName evidence="4">Nucleotide-binding universal stress protein, UspA family</fullName>
    </submittedName>
</protein>
<dbReference type="InterPro" id="IPR006015">
    <property type="entry name" value="Universal_stress_UspA"/>
</dbReference>
<comment type="similarity">
    <text evidence="1">Belongs to the universal stress protein A family.</text>
</comment>
<dbReference type="Pfam" id="PF00582">
    <property type="entry name" value="Usp"/>
    <property type="match status" value="1"/>
</dbReference>
<dbReference type="InterPro" id="IPR014729">
    <property type="entry name" value="Rossmann-like_a/b/a_fold"/>
</dbReference>
<dbReference type="InterPro" id="IPR006016">
    <property type="entry name" value="UspA"/>
</dbReference>
<evidence type="ECO:0000259" key="3">
    <source>
        <dbReference type="Pfam" id="PF00582"/>
    </source>
</evidence>
<gene>
    <name evidence="4" type="ORF">SAMN05192542_106220</name>
</gene>
<dbReference type="PANTHER" id="PTHR46268">
    <property type="entry name" value="STRESS RESPONSE PROTEIN NHAX"/>
    <property type="match status" value="1"/>
</dbReference>
<evidence type="ECO:0000256" key="1">
    <source>
        <dbReference type="ARBA" id="ARBA00008791"/>
    </source>
</evidence>